<evidence type="ECO:0000256" key="1">
    <source>
        <dbReference type="SAM" id="SignalP"/>
    </source>
</evidence>
<dbReference type="Pfam" id="PF03392">
    <property type="entry name" value="OS-D"/>
    <property type="match status" value="1"/>
</dbReference>
<keyword evidence="1" id="KW-0732">Signal</keyword>
<dbReference type="PANTHER" id="PTHR11257">
    <property type="entry name" value="CHEMOSENSORY PROTEIN-RELATED"/>
    <property type="match status" value="1"/>
</dbReference>
<protein>
    <recommendedName>
        <fullName evidence="3">Chemosensory protein</fullName>
    </recommendedName>
</protein>
<sequence>MKTFIVCVLALAAIAAARPNEEYTDRYDNINVEEITGNKRLLIPYIKCVLDQGKCSPEGKELKSHIREALENYCAKCTEVQKTKTRQVLRHLINNEADYWSQLTAKYDPQRKYTQKYEDELKTLKA</sequence>
<dbReference type="InterPro" id="IPR036682">
    <property type="entry name" value="OS_D_A10/PebIII_sf"/>
</dbReference>
<feature type="signal peptide" evidence="1">
    <location>
        <begin position="1"/>
        <end position="17"/>
    </location>
</feature>
<reference evidence="2" key="1">
    <citation type="submission" date="2015-09" db="EMBL/GenBank/DDBJ databases">
        <title>De novo assembly of Pectinophora gossypiella (Pink Bollworm) gut transcriptome.</title>
        <authorList>
            <person name="Tassone E.E."/>
        </authorList>
    </citation>
    <scope>NUCLEOTIDE SEQUENCE</scope>
</reference>
<dbReference type="EMBL" id="GDQN01004159">
    <property type="protein sequence ID" value="JAT86895.1"/>
    <property type="molecule type" value="Transcribed_RNA"/>
</dbReference>
<dbReference type="OrthoDB" id="6625994at2759"/>
<name>A0A1E1WIS8_PECGO</name>
<feature type="chain" id="PRO_5009115402" description="Chemosensory protein" evidence="1">
    <location>
        <begin position="18"/>
        <end position="126"/>
    </location>
</feature>
<accession>A0A1E1WIS8</accession>
<evidence type="ECO:0008006" key="3">
    <source>
        <dbReference type="Google" id="ProtNLM"/>
    </source>
</evidence>
<organism evidence="2">
    <name type="scientific">Pectinophora gossypiella</name>
    <name type="common">Cotton pink bollworm</name>
    <name type="synonym">Depressaria gossypiella</name>
    <dbReference type="NCBI Taxonomy" id="13191"/>
    <lineage>
        <taxon>Eukaryota</taxon>
        <taxon>Metazoa</taxon>
        <taxon>Ecdysozoa</taxon>
        <taxon>Arthropoda</taxon>
        <taxon>Hexapoda</taxon>
        <taxon>Insecta</taxon>
        <taxon>Pterygota</taxon>
        <taxon>Neoptera</taxon>
        <taxon>Endopterygota</taxon>
        <taxon>Lepidoptera</taxon>
        <taxon>Glossata</taxon>
        <taxon>Ditrysia</taxon>
        <taxon>Gelechioidea</taxon>
        <taxon>Gelechiidae</taxon>
        <taxon>Apatetrinae</taxon>
        <taxon>Pectinophora</taxon>
    </lineage>
</organism>
<dbReference type="InterPro" id="IPR005055">
    <property type="entry name" value="A10/PebIII"/>
</dbReference>
<evidence type="ECO:0000313" key="2">
    <source>
        <dbReference type="EMBL" id="JAT86895.1"/>
    </source>
</evidence>
<dbReference type="PANTHER" id="PTHR11257:SF12">
    <property type="entry name" value="EJACULATORY BULB-SPECIFIC PROTEIN 3-RELATED"/>
    <property type="match status" value="1"/>
</dbReference>
<dbReference type="Gene3D" id="1.10.2080.10">
    <property type="entry name" value="Insect odorant-binding protein A10/Ejaculatory bulb-specific protein 3"/>
    <property type="match status" value="1"/>
</dbReference>
<gene>
    <name evidence="2" type="ORF">g.5251</name>
</gene>
<proteinExistence type="predicted"/>
<dbReference type="SUPFAM" id="SSF100910">
    <property type="entry name" value="Chemosensory protein Csp2"/>
    <property type="match status" value="1"/>
</dbReference>
<dbReference type="AlphaFoldDB" id="A0A1E1WIS8"/>